<dbReference type="RefSeq" id="WP_133538745.1">
    <property type="nucleotide sequence ID" value="NZ_SNXI01000002.1"/>
</dbReference>
<evidence type="ECO:0000256" key="6">
    <source>
        <dbReference type="ARBA" id="ARBA00023136"/>
    </source>
</evidence>
<reference evidence="13 14" key="1">
    <citation type="submission" date="2019-03" db="EMBL/GenBank/DDBJ databases">
        <title>Freshwater and sediment microbial communities from various areas in North America, analyzing microbe dynamics in response to fracking.</title>
        <authorList>
            <person name="Lamendella R."/>
        </authorList>
    </citation>
    <scope>NUCLEOTIDE SEQUENCE [LARGE SCALE GENOMIC DNA]</scope>
    <source>
        <strain evidence="13 14">18_TX</strain>
    </source>
</reference>
<dbReference type="InterPro" id="IPR000531">
    <property type="entry name" value="Beta-barrel_TonB"/>
</dbReference>
<dbReference type="InterPro" id="IPR037066">
    <property type="entry name" value="Plug_dom_sf"/>
</dbReference>
<feature type="domain" description="TonB-dependent receptor plug" evidence="12">
    <location>
        <begin position="50"/>
        <end position="155"/>
    </location>
</feature>
<keyword evidence="7 8" id="KW-0998">Cell outer membrane</keyword>
<feature type="domain" description="TonB-dependent receptor-like beta-barrel" evidence="11">
    <location>
        <begin position="357"/>
        <end position="877"/>
    </location>
</feature>
<name>A0A4R6PPJ3_9GAMM</name>
<proteinExistence type="inferred from homology"/>
<dbReference type="PANTHER" id="PTHR47234">
    <property type="match status" value="1"/>
</dbReference>
<evidence type="ECO:0000256" key="5">
    <source>
        <dbReference type="ARBA" id="ARBA00023077"/>
    </source>
</evidence>
<evidence type="ECO:0000313" key="14">
    <source>
        <dbReference type="Proteomes" id="UP000295531"/>
    </source>
</evidence>
<evidence type="ECO:0000256" key="4">
    <source>
        <dbReference type="ARBA" id="ARBA00022692"/>
    </source>
</evidence>
<evidence type="ECO:0000256" key="2">
    <source>
        <dbReference type="ARBA" id="ARBA00022448"/>
    </source>
</evidence>
<accession>A0A4R6PPJ3</accession>
<dbReference type="InterPro" id="IPR036942">
    <property type="entry name" value="Beta-barrel_TonB_sf"/>
</dbReference>
<dbReference type="Proteomes" id="UP000295531">
    <property type="component" value="Unassembled WGS sequence"/>
</dbReference>
<evidence type="ECO:0000256" key="9">
    <source>
        <dbReference type="RuleBase" id="RU003357"/>
    </source>
</evidence>
<keyword evidence="6 8" id="KW-0472">Membrane</keyword>
<evidence type="ECO:0000256" key="8">
    <source>
        <dbReference type="PROSITE-ProRule" id="PRU01360"/>
    </source>
</evidence>
<evidence type="ECO:0000313" key="13">
    <source>
        <dbReference type="EMBL" id="TDP40285.1"/>
    </source>
</evidence>
<dbReference type="InterPro" id="IPR039426">
    <property type="entry name" value="TonB-dep_rcpt-like"/>
</dbReference>
<protein>
    <submittedName>
        <fullName evidence="13">Iron complex outermembrane receptor protein</fullName>
    </submittedName>
</protein>
<dbReference type="OrthoDB" id="176248at2"/>
<evidence type="ECO:0000256" key="10">
    <source>
        <dbReference type="SAM" id="SignalP"/>
    </source>
</evidence>
<evidence type="ECO:0000256" key="3">
    <source>
        <dbReference type="ARBA" id="ARBA00022452"/>
    </source>
</evidence>
<feature type="signal peptide" evidence="10">
    <location>
        <begin position="1"/>
        <end position="27"/>
    </location>
</feature>
<keyword evidence="3 8" id="KW-1134">Transmembrane beta strand</keyword>
<organism evidence="13 14">
    <name type="scientific">Idiomarina aquatica</name>
    <dbReference type="NCBI Taxonomy" id="1327752"/>
    <lineage>
        <taxon>Bacteria</taxon>
        <taxon>Pseudomonadati</taxon>
        <taxon>Pseudomonadota</taxon>
        <taxon>Gammaproteobacteria</taxon>
        <taxon>Alteromonadales</taxon>
        <taxon>Idiomarinaceae</taxon>
        <taxon>Idiomarina</taxon>
    </lineage>
</organism>
<feature type="chain" id="PRO_5020700557" evidence="10">
    <location>
        <begin position="28"/>
        <end position="913"/>
    </location>
</feature>
<dbReference type="PANTHER" id="PTHR47234:SF2">
    <property type="entry name" value="TONB-DEPENDENT RECEPTOR"/>
    <property type="match status" value="1"/>
</dbReference>
<evidence type="ECO:0000259" key="12">
    <source>
        <dbReference type="Pfam" id="PF07715"/>
    </source>
</evidence>
<gene>
    <name evidence="13" type="ORF">DEU29_102185</name>
</gene>
<keyword evidence="13" id="KW-0675">Receptor</keyword>
<dbReference type="PROSITE" id="PS52016">
    <property type="entry name" value="TONB_DEPENDENT_REC_3"/>
    <property type="match status" value="1"/>
</dbReference>
<keyword evidence="14" id="KW-1185">Reference proteome</keyword>
<dbReference type="SUPFAM" id="SSF56935">
    <property type="entry name" value="Porins"/>
    <property type="match status" value="1"/>
</dbReference>
<dbReference type="EMBL" id="SNXI01000002">
    <property type="protein sequence ID" value="TDP40285.1"/>
    <property type="molecule type" value="Genomic_DNA"/>
</dbReference>
<dbReference type="InterPro" id="IPR012910">
    <property type="entry name" value="Plug_dom"/>
</dbReference>
<evidence type="ECO:0000256" key="1">
    <source>
        <dbReference type="ARBA" id="ARBA00004571"/>
    </source>
</evidence>
<comment type="subcellular location">
    <subcellularLocation>
        <location evidence="1 8">Cell outer membrane</location>
        <topology evidence="1 8">Multi-pass membrane protein</topology>
    </subcellularLocation>
</comment>
<evidence type="ECO:0000256" key="7">
    <source>
        <dbReference type="ARBA" id="ARBA00023237"/>
    </source>
</evidence>
<dbReference type="AlphaFoldDB" id="A0A4R6PPJ3"/>
<dbReference type="GO" id="GO:0009279">
    <property type="term" value="C:cell outer membrane"/>
    <property type="evidence" value="ECO:0007669"/>
    <property type="project" value="UniProtKB-SubCell"/>
</dbReference>
<dbReference type="Pfam" id="PF00593">
    <property type="entry name" value="TonB_dep_Rec_b-barrel"/>
    <property type="match status" value="1"/>
</dbReference>
<comment type="caution">
    <text evidence="13">The sequence shown here is derived from an EMBL/GenBank/DDBJ whole genome shotgun (WGS) entry which is preliminary data.</text>
</comment>
<dbReference type="Pfam" id="PF07715">
    <property type="entry name" value="Plug"/>
    <property type="match status" value="1"/>
</dbReference>
<evidence type="ECO:0000259" key="11">
    <source>
        <dbReference type="Pfam" id="PF00593"/>
    </source>
</evidence>
<keyword evidence="5 9" id="KW-0798">TonB box</keyword>
<comment type="similarity">
    <text evidence="8 9">Belongs to the TonB-dependent receptor family.</text>
</comment>
<dbReference type="Gene3D" id="2.170.130.10">
    <property type="entry name" value="TonB-dependent receptor, plug domain"/>
    <property type="match status" value="1"/>
</dbReference>
<keyword evidence="4 8" id="KW-0812">Transmembrane</keyword>
<keyword evidence="2 8" id="KW-0813">Transport</keyword>
<dbReference type="Gene3D" id="2.40.170.20">
    <property type="entry name" value="TonB-dependent receptor, beta-barrel domain"/>
    <property type="match status" value="1"/>
</dbReference>
<sequence>MKRSTFRKSLTAAAIATTLGFPAVAVAQDSGANDVERIQVTGSRIKRTDTETASPITVFDAEAIENSGFTTMEKFIHNIPSMNGGYNGSNTNNGSVGYASANLRGLGSARTLILINGRRYASGDLNSIPMAYIERVEVLRDGASTIYGSDAIAGVINFITKSDFEGAEFSAQYDLTGEGDGETTKVSGVIGATSDKGNVTLALEYQNRNPIWQGDRDFSKVPYSESGGELVPGGSSTIPYGNWSALDPNSQYNSGNAGTSFVVDPVTGEVRPYNGQQDAYNFAPASYMVTPQDLFSINASANYELTRDLTAFMEGGFTNRQSDQLMAAEGTFWGPTVAADHPNNPVGEELVIYRRLAETGGRSFTQDFSDYRMVFGLEGYLDNGWAWDVSYNYSRYVDSRVEYGRSNPERIGTLLDPTLCEADAECPGVWNPFQTGTFTQEFQDYATIPNSPVDRATTKQLMANLTGDTGSFGLPAGPVAWAFGVEKRWEEYQNQPDGGAILGQIYSVAAEPTNGSYDVQEAYLEINAPLLSGITGVDRLDLSAAVRRSDYDFLAAQTTTKFGLEYVPTDGMLVRATFAEGFRAPGIGDLYSPQVESNISYTDPCINYANSNASETVKANCAAEGLPGDFNLDNNQSSTLVGGNPDLKPETSESFTMGIVYQPEFIENFSVAVDYYDIEIEDGLGAPSTSAIIAQCYNSENFSADSCNLILGPEAVGRPGYTGSDYRDSQGYMAGILAGTANISTFTTSGFDFDIKWATELGDGMFDMRVDGTWLDEYTYLAQEGAQTLELAGKFGADTNFGGRVAAFPELRTNLTMGYQIGDFDWSWITRFQDGVNDINYSEDDLSSEVGSYVYHDVQMSYFINNTTTFTLGARNVFDKQPPYVTNNNDMNTLNSSYDTAGQYWYARVGVKF</sequence>
<keyword evidence="10" id="KW-0732">Signal</keyword>